<evidence type="ECO:0000256" key="5">
    <source>
        <dbReference type="ARBA" id="ARBA00023146"/>
    </source>
</evidence>
<dbReference type="PANTHER" id="PTHR22594:SF5">
    <property type="entry name" value="ASPARTATE--TRNA LIGASE, MITOCHONDRIAL"/>
    <property type="match status" value="1"/>
</dbReference>
<accession>A0A9P5G2S4</accession>
<dbReference type="EMBL" id="QQZK01000100">
    <property type="protein sequence ID" value="KAF5097089.1"/>
    <property type="molecule type" value="Genomic_DNA"/>
</dbReference>
<dbReference type="AlphaFoldDB" id="A0A9P5G2S4"/>
<dbReference type="GO" id="GO:0004815">
    <property type="term" value="F:aspartate-tRNA ligase activity"/>
    <property type="evidence" value="ECO:0007669"/>
    <property type="project" value="TreeGrafter"/>
</dbReference>
<gene>
    <name evidence="7" type="ORF">DV451_003968</name>
</gene>
<evidence type="ECO:0000259" key="6">
    <source>
        <dbReference type="Pfam" id="PF00152"/>
    </source>
</evidence>
<dbReference type="Pfam" id="PF00152">
    <property type="entry name" value="tRNA-synt_2"/>
    <property type="match status" value="1"/>
</dbReference>
<dbReference type="InterPro" id="IPR004364">
    <property type="entry name" value="Aa-tRNA-synt_II"/>
</dbReference>
<evidence type="ECO:0000256" key="3">
    <source>
        <dbReference type="ARBA" id="ARBA00022840"/>
    </source>
</evidence>
<dbReference type="GO" id="GO:0006422">
    <property type="term" value="P:aspartyl-tRNA aminoacylation"/>
    <property type="evidence" value="ECO:0007669"/>
    <property type="project" value="TreeGrafter"/>
</dbReference>
<dbReference type="GO" id="GO:0005524">
    <property type="term" value="F:ATP binding"/>
    <property type="evidence" value="ECO:0007669"/>
    <property type="project" value="UniProtKB-KW"/>
</dbReference>
<dbReference type="InterPro" id="IPR045864">
    <property type="entry name" value="aa-tRNA-synth_II/BPL/LPL"/>
</dbReference>
<sequence>MAKLEDYEYLKEDPLQVRGQHYDLVVNGVELGGGSTRVHDVELQRYIFEKILQIPNPDVLFGHLLTAFSTGCPPHAGLAIGFDRMTAMLSRTDSIRDVIAFPKTITGADPMIGSPSKSTTNQLKDYHIRVI</sequence>
<name>A0A9P5G2S4_GEOCN</name>
<keyword evidence="3" id="KW-0067">ATP-binding</keyword>
<organism evidence="7 8">
    <name type="scientific">Geotrichum candidum</name>
    <name type="common">Oospora lactis</name>
    <name type="synonym">Dipodascus geotrichum</name>
    <dbReference type="NCBI Taxonomy" id="1173061"/>
    <lineage>
        <taxon>Eukaryota</taxon>
        <taxon>Fungi</taxon>
        <taxon>Dikarya</taxon>
        <taxon>Ascomycota</taxon>
        <taxon>Saccharomycotina</taxon>
        <taxon>Dipodascomycetes</taxon>
        <taxon>Dipodascales</taxon>
        <taxon>Dipodascaceae</taxon>
        <taxon>Geotrichum</taxon>
    </lineage>
</organism>
<evidence type="ECO:0000256" key="4">
    <source>
        <dbReference type="ARBA" id="ARBA00022917"/>
    </source>
</evidence>
<feature type="domain" description="Aminoacyl-tRNA synthetase class II (D/K/N)" evidence="6">
    <location>
        <begin position="11"/>
        <end position="104"/>
    </location>
</feature>
<dbReference type="SUPFAM" id="SSF55681">
    <property type="entry name" value="Class II aaRS and biotin synthetases"/>
    <property type="match status" value="1"/>
</dbReference>
<evidence type="ECO:0000313" key="8">
    <source>
        <dbReference type="Proteomes" id="UP000750522"/>
    </source>
</evidence>
<evidence type="ECO:0000256" key="1">
    <source>
        <dbReference type="ARBA" id="ARBA00022598"/>
    </source>
</evidence>
<protein>
    <recommendedName>
        <fullName evidence="6">Aminoacyl-tRNA synthetase class II (D/K/N) domain-containing protein</fullName>
    </recommendedName>
</protein>
<keyword evidence="5" id="KW-0030">Aminoacyl-tRNA synthetase</keyword>
<dbReference type="Gene3D" id="3.30.930.10">
    <property type="entry name" value="Bira Bifunctional Protein, Domain 2"/>
    <property type="match status" value="1"/>
</dbReference>
<reference evidence="7" key="1">
    <citation type="journal article" date="2020" name="Front. Microbiol.">
        <title>Phenotypic and Genetic Characterization of the Cheese Ripening Yeast Geotrichum candidum.</title>
        <authorList>
            <person name="Perkins V."/>
            <person name="Vignola S."/>
            <person name="Lessard M.H."/>
            <person name="Plante P.L."/>
            <person name="Corbeil J."/>
            <person name="Dugat-Bony E."/>
            <person name="Frenette M."/>
            <person name="Labrie S."/>
        </authorList>
    </citation>
    <scope>NUCLEOTIDE SEQUENCE</scope>
    <source>
        <strain evidence="7">LMA-70</strain>
    </source>
</reference>
<dbReference type="Proteomes" id="UP000750522">
    <property type="component" value="Unassembled WGS sequence"/>
</dbReference>
<dbReference type="GO" id="GO:0005739">
    <property type="term" value="C:mitochondrion"/>
    <property type="evidence" value="ECO:0007669"/>
    <property type="project" value="TreeGrafter"/>
</dbReference>
<keyword evidence="1" id="KW-0436">Ligase</keyword>
<comment type="caution">
    <text evidence="7">The sequence shown here is derived from an EMBL/GenBank/DDBJ whole genome shotgun (WGS) entry which is preliminary data.</text>
</comment>
<evidence type="ECO:0000313" key="7">
    <source>
        <dbReference type="EMBL" id="KAF5097089.1"/>
    </source>
</evidence>
<reference evidence="7" key="2">
    <citation type="submission" date="2020-01" db="EMBL/GenBank/DDBJ databases">
        <authorList>
            <person name="Perkins V."/>
            <person name="Lessard M.-H."/>
            <person name="Dugat-Bony E."/>
            <person name="Frenette M."/>
            <person name="Labrie S."/>
        </authorList>
    </citation>
    <scope>NUCLEOTIDE SEQUENCE</scope>
    <source>
        <strain evidence="7">LMA-70</strain>
    </source>
</reference>
<dbReference type="PANTHER" id="PTHR22594">
    <property type="entry name" value="ASPARTYL/LYSYL-TRNA SYNTHETASE"/>
    <property type="match status" value="1"/>
</dbReference>
<evidence type="ECO:0000256" key="2">
    <source>
        <dbReference type="ARBA" id="ARBA00022741"/>
    </source>
</evidence>
<keyword evidence="4" id="KW-0648">Protein biosynthesis</keyword>
<proteinExistence type="predicted"/>
<keyword evidence="2" id="KW-0547">Nucleotide-binding</keyword>
<dbReference type="PRINTS" id="PR01042">
    <property type="entry name" value="TRNASYNTHASP"/>
</dbReference>
<dbReference type="InterPro" id="IPR002312">
    <property type="entry name" value="Asp/Asn-tRNA-synth_IIb"/>
</dbReference>